<dbReference type="OrthoDB" id="2361087at2"/>
<organism evidence="2 3">
    <name type="scientific">Domibacillus aminovorans</name>
    <dbReference type="NCBI Taxonomy" id="29332"/>
    <lineage>
        <taxon>Bacteria</taxon>
        <taxon>Bacillati</taxon>
        <taxon>Bacillota</taxon>
        <taxon>Bacilli</taxon>
        <taxon>Bacillales</taxon>
        <taxon>Bacillaceae</taxon>
        <taxon>Domibacillus</taxon>
    </lineage>
</organism>
<evidence type="ECO:0000259" key="1">
    <source>
        <dbReference type="Pfam" id="PF01521"/>
    </source>
</evidence>
<dbReference type="Gene3D" id="2.60.300.12">
    <property type="entry name" value="HesB-like domain"/>
    <property type="match status" value="1"/>
</dbReference>
<evidence type="ECO:0000313" key="2">
    <source>
        <dbReference type="EMBL" id="OAH58383.1"/>
    </source>
</evidence>
<evidence type="ECO:0000313" key="3">
    <source>
        <dbReference type="Proteomes" id="UP000077271"/>
    </source>
</evidence>
<dbReference type="Pfam" id="PF01521">
    <property type="entry name" value="Fe-S_biosyn"/>
    <property type="match status" value="1"/>
</dbReference>
<dbReference type="Proteomes" id="UP000077271">
    <property type="component" value="Unassembled WGS sequence"/>
</dbReference>
<feature type="domain" description="Core" evidence="1">
    <location>
        <begin position="1"/>
        <end position="104"/>
    </location>
</feature>
<name>A0A177KYG0_9BACI</name>
<reference evidence="2 3" key="1">
    <citation type="submission" date="2016-01" db="EMBL/GenBank/DDBJ databases">
        <title>Investigation of taxonomic status of Bacillus aminovorans.</title>
        <authorList>
            <person name="Verma A."/>
            <person name="Pal Y."/>
            <person name="Krishnamurthi S."/>
        </authorList>
    </citation>
    <scope>NUCLEOTIDE SEQUENCE [LARGE SCALE GENOMIC DNA]</scope>
    <source>
        <strain evidence="2 3">DSM 4337</strain>
    </source>
</reference>
<protein>
    <submittedName>
        <fullName evidence="2">Heme biosynthesis protein HemY</fullName>
    </submittedName>
</protein>
<dbReference type="InterPro" id="IPR000361">
    <property type="entry name" value="ATAP_core_dom"/>
</dbReference>
<dbReference type="InterPro" id="IPR035903">
    <property type="entry name" value="HesB-like_dom_sf"/>
</dbReference>
<dbReference type="SUPFAM" id="SSF89360">
    <property type="entry name" value="HesB-like domain"/>
    <property type="match status" value="1"/>
</dbReference>
<gene>
    <name evidence="2" type="ORF">AWH48_18605</name>
</gene>
<dbReference type="AlphaFoldDB" id="A0A177KYG0"/>
<dbReference type="EMBL" id="LQWZ01000010">
    <property type="protein sequence ID" value="OAH58383.1"/>
    <property type="molecule type" value="Genomic_DNA"/>
</dbReference>
<proteinExistence type="predicted"/>
<sequence>MEITITSAAAEKIRAMQNREDGFLKLKWDTEGNGCVLNGIPTLWYVDAPDEDHDVLLKTNDMSILVEKPKMVFYDENVKIDYSTEAGMFQLKSPNQILNGRMAFRNK</sequence>
<accession>A0A177KYG0</accession>
<comment type="caution">
    <text evidence="2">The sequence shown here is derived from an EMBL/GenBank/DDBJ whole genome shotgun (WGS) entry which is preliminary data.</text>
</comment>